<dbReference type="AlphaFoldDB" id="A0AA40AI55"/>
<reference evidence="2" key="1">
    <citation type="submission" date="2023-06" db="EMBL/GenBank/DDBJ databases">
        <title>Genome-scale phylogeny and comparative genomics of the fungal order Sordariales.</title>
        <authorList>
            <consortium name="Lawrence Berkeley National Laboratory"/>
            <person name="Hensen N."/>
            <person name="Bonometti L."/>
            <person name="Westerberg I."/>
            <person name="Brannstrom I.O."/>
            <person name="Guillou S."/>
            <person name="Cros-Aarteil S."/>
            <person name="Calhoun S."/>
            <person name="Haridas S."/>
            <person name="Kuo A."/>
            <person name="Mondo S."/>
            <person name="Pangilinan J."/>
            <person name="Riley R."/>
            <person name="Labutti K."/>
            <person name="Andreopoulos B."/>
            <person name="Lipzen A."/>
            <person name="Chen C."/>
            <person name="Yanf M."/>
            <person name="Daum C."/>
            <person name="Ng V."/>
            <person name="Clum A."/>
            <person name="Steindorff A."/>
            <person name="Ohm R."/>
            <person name="Martin F."/>
            <person name="Silar P."/>
            <person name="Natvig D."/>
            <person name="Lalanne C."/>
            <person name="Gautier V."/>
            <person name="Ament-Velasquez S.L."/>
            <person name="Kruys A."/>
            <person name="Hutchinson M.I."/>
            <person name="Powell A.J."/>
            <person name="Barry K."/>
            <person name="Miller A.N."/>
            <person name="Grigoriev I.V."/>
            <person name="Debuchy R."/>
            <person name="Gladieux P."/>
            <person name="Thoren M.H."/>
            <person name="Johannesson H."/>
        </authorList>
    </citation>
    <scope>NUCLEOTIDE SEQUENCE</scope>
    <source>
        <strain evidence="2">SMH4607-1</strain>
    </source>
</reference>
<feature type="transmembrane region" description="Helical" evidence="1">
    <location>
        <begin position="257"/>
        <end position="276"/>
    </location>
</feature>
<gene>
    <name evidence="2" type="ORF">B0H67DRAFT_489280</name>
</gene>
<feature type="transmembrane region" description="Helical" evidence="1">
    <location>
        <begin position="354"/>
        <end position="376"/>
    </location>
</feature>
<evidence type="ECO:0000256" key="1">
    <source>
        <dbReference type="SAM" id="Phobius"/>
    </source>
</evidence>
<keyword evidence="1" id="KW-0812">Transmembrane</keyword>
<feature type="transmembrane region" description="Helical" evidence="1">
    <location>
        <begin position="388"/>
        <end position="405"/>
    </location>
</feature>
<accession>A0AA40AI55</accession>
<keyword evidence="1" id="KW-0472">Membrane</keyword>
<sequence>MPCEKLHLDRWDRPTCIARILARQRKEPQFSEKYESSDKYFQRLPNGSLANTATQMTVTLDGCATFCGQGTWYWDAIPRLTTWIIPIVLLLSNIELSPIDKHRFVTIIHTVGDPIDSFWSLLHKIYVWRRLHAMAVDRCEPRAENQTWWTYAALRWSVIATVLAGFEEISGAYIETELRYTMVLNQLGHIGHPSVQSGPAWQEWRQCARRLADARTNEFLRTLLAIFVYIFSVVAALDDDIGGGSTSRPGGRIGSAVFLMWLVPLALFSNVIGTFTSRRTCLTIMRLFVQNSRGRVYHRQRHSSADRPALIPIPSWTEYFHSLHWLGAVYTYRPWKLGYRSVRRKSAAHYASNWFLYLLSLFPIFVSAVGAFVIMWYAVPVGWSCRHIWVVGLTVAWLLSNLFTIW</sequence>
<keyword evidence="1" id="KW-1133">Transmembrane helix</keyword>
<proteinExistence type="predicted"/>
<keyword evidence="3" id="KW-1185">Reference proteome</keyword>
<evidence type="ECO:0000313" key="3">
    <source>
        <dbReference type="Proteomes" id="UP001172102"/>
    </source>
</evidence>
<dbReference type="EMBL" id="JAUKUA010000004">
    <property type="protein sequence ID" value="KAK0716278.1"/>
    <property type="molecule type" value="Genomic_DNA"/>
</dbReference>
<organism evidence="2 3">
    <name type="scientific">Lasiosphaeris hirsuta</name>
    <dbReference type="NCBI Taxonomy" id="260670"/>
    <lineage>
        <taxon>Eukaryota</taxon>
        <taxon>Fungi</taxon>
        <taxon>Dikarya</taxon>
        <taxon>Ascomycota</taxon>
        <taxon>Pezizomycotina</taxon>
        <taxon>Sordariomycetes</taxon>
        <taxon>Sordariomycetidae</taxon>
        <taxon>Sordariales</taxon>
        <taxon>Lasiosphaeriaceae</taxon>
        <taxon>Lasiosphaeris</taxon>
    </lineage>
</organism>
<evidence type="ECO:0000313" key="2">
    <source>
        <dbReference type="EMBL" id="KAK0716278.1"/>
    </source>
</evidence>
<dbReference type="Proteomes" id="UP001172102">
    <property type="component" value="Unassembled WGS sequence"/>
</dbReference>
<name>A0AA40AI55_9PEZI</name>
<feature type="non-terminal residue" evidence="2">
    <location>
        <position position="1"/>
    </location>
</feature>
<protein>
    <submittedName>
        <fullName evidence="2">Uncharacterized protein</fullName>
    </submittedName>
</protein>
<feature type="transmembrane region" description="Helical" evidence="1">
    <location>
        <begin position="219"/>
        <end position="237"/>
    </location>
</feature>
<comment type="caution">
    <text evidence="2">The sequence shown here is derived from an EMBL/GenBank/DDBJ whole genome shotgun (WGS) entry which is preliminary data.</text>
</comment>